<gene>
    <name evidence="10" type="ORF">C1SCF055_LOCUS42090</name>
</gene>
<feature type="transmembrane region" description="Helical" evidence="8">
    <location>
        <begin position="35"/>
        <end position="57"/>
    </location>
</feature>
<feature type="non-terminal residue" evidence="10">
    <location>
        <position position="1"/>
    </location>
</feature>
<evidence type="ECO:0000256" key="1">
    <source>
        <dbReference type="ARBA" id="ARBA00004141"/>
    </source>
</evidence>
<dbReference type="PRINTS" id="PR00169">
    <property type="entry name" value="KCHANNEL"/>
</dbReference>
<evidence type="ECO:0000256" key="6">
    <source>
        <dbReference type="ARBA" id="ARBA00023136"/>
    </source>
</evidence>
<comment type="caution">
    <text evidence="10">The sequence shown here is derived from an EMBL/GenBank/DDBJ whole genome shotgun (WGS) entry which is preliminary data.</text>
</comment>
<reference evidence="11" key="2">
    <citation type="submission" date="2024-04" db="EMBL/GenBank/DDBJ databases">
        <authorList>
            <person name="Chen Y."/>
            <person name="Shah S."/>
            <person name="Dougan E. K."/>
            <person name="Thang M."/>
            <person name="Chan C."/>
        </authorList>
    </citation>
    <scope>NUCLEOTIDE SEQUENCE [LARGE SCALE GENOMIC DNA]</scope>
</reference>
<keyword evidence="2" id="KW-0813">Transport</keyword>
<proteinExistence type="predicted"/>
<keyword evidence="3 8" id="KW-0812">Transmembrane</keyword>
<evidence type="ECO:0000256" key="8">
    <source>
        <dbReference type="SAM" id="Phobius"/>
    </source>
</evidence>
<keyword evidence="4 8" id="KW-1133">Transmembrane helix</keyword>
<feature type="transmembrane region" description="Helical" evidence="8">
    <location>
        <begin position="69"/>
        <end position="91"/>
    </location>
</feature>
<keyword evidence="5" id="KW-0406">Ion transport</keyword>
<dbReference type="GO" id="GO:0008076">
    <property type="term" value="C:voltage-gated potassium channel complex"/>
    <property type="evidence" value="ECO:0007669"/>
    <property type="project" value="InterPro"/>
</dbReference>
<dbReference type="AlphaFoldDB" id="A0A9P1GM96"/>
<feature type="transmembrane region" description="Helical" evidence="8">
    <location>
        <begin position="6"/>
        <end position="23"/>
    </location>
</feature>
<evidence type="ECO:0000313" key="11">
    <source>
        <dbReference type="EMBL" id="CAL1170823.1"/>
    </source>
</evidence>
<feature type="domain" description="Potassium channel" evidence="9">
    <location>
        <begin position="12"/>
        <end position="89"/>
    </location>
</feature>
<evidence type="ECO:0000256" key="2">
    <source>
        <dbReference type="ARBA" id="ARBA00022448"/>
    </source>
</evidence>
<dbReference type="EMBL" id="CAMXCT010006635">
    <property type="protein sequence ID" value="CAI4017448.1"/>
    <property type="molecule type" value="Genomic_DNA"/>
</dbReference>
<organism evidence="10">
    <name type="scientific">Cladocopium goreaui</name>
    <dbReference type="NCBI Taxonomy" id="2562237"/>
    <lineage>
        <taxon>Eukaryota</taxon>
        <taxon>Sar</taxon>
        <taxon>Alveolata</taxon>
        <taxon>Dinophyceae</taxon>
        <taxon>Suessiales</taxon>
        <taxon>Symbiodiniaceae</taxon>
        <taxon>Cladocopium</taxon>
    </lineage>
</organism>
<dbReference type="GO" id="GO:0001508">
    <property type="term" value="P:action potential"/>
    <property type="evidence" value="ECO:0007669"/>
    <property type="project" value="TreeGrafter"/>
</dbReference>
<protein>
    <submittedName>
        <fullName evidence="12">Potassium voltage-gated channel subfamily B member 2</fullName>
    </submittedName>
</protein>
<sequence length="170" mass="18314">SAVAILAVLSFLVVVSASLLYLVESDRCEERGLPCAGFESIPASFWFSTITLTTVGYGDVYPFTALGRAVAAFLAVCAVILLSLSAALLSVNLAETKRTTQQLDQTEKEMLLELKKSWDTLAHSLAVANAQASKVSTTVAGRPTLQLLEDKGRSLCFEMQECLSLMLQPH</sequence>
<evidence type="ECO:0000256" key="4">
    <source>
        <dbReference type="ARBA" id="ARBA00022989"/>
    </source>
</evidence>
<keyword evidence="13" id="KW-1185">Reference proteome</keyword>
<evidence type="ECO:0000256" key="5">
    <source>
        <dbReference type="ARBA" id="ARBA00023065"/>
    </source>
</evidence>
<dbReference type="EMBL" id="CAMXCT020006635">
    <property type="protein sequence ID" value="CAL1170823.1"/>
    <property type="molecule type" value="Genomic_DNA"/>
</dbReference>
<dbReference type="Gene3D" id="1.10.287.70">
    <property type="match status" value="1"/>
</dbReference>
<evidence type="ECO:0000256" key="3">
    <source>
        <dbReference type="ARBA" id="ARBA00022692"/>
    </source>
</evidence>
<dbReference type="Proteomes" id="UP001152797">
    <property type="component" value="Unassembled WGS sequence"/>
</dbReference>
<dbReference type="EMBL" id="CAMXCT030006635">
    <property type="protein sequence ID" value="CAL4804760.1"/>
    <property type="molecule type" value="Genomic_DNA"/>
</dbReference>
<reference evidence="10" key="1">
    <citation type="submission" date="2022-10" db="EMBL/GenBank/DDBJ databases">
        <authorList>
            <person name="Chen Y."/>
            <person name="Dougan E. K."/>
            <person name="Chan C."/>
            <person name="Rhodes N."/>
            <person name="Thang M."/>
        </authorList>
    </citation>
    <scope>NUCLEOTIDE SEQUENCE</scope>
</reference>
<evidence type="ECO:0000259" key="9">
    <source>
        <dbReference type="Pfam" id="PF07885"/>
    </source>
</evidence>
<dbReference type="PANTHER" id="PTHR11537">
    <property type="entry name" value="VOLTAGE-GATED POTASSIUM CHANNEL"/>
    <property type="match status" value="1"/>
</dbReference>
<name>A0A9P1GM96_9DINO</name>
<evidence type="ECO:0000313" key="10">
    <source>
        <dbReference type="EMBL" id="CAI4017448.1"/>
    </source>
</evidence>
<dbReference type="PANTHER" id="PTHR11537:SF254">
    <property type="entry name" value="POTASSIUM VOLTAGE-GATED CHANNEL PROTEIN SHAB"/>
    <property type="match status" value="1"/>
</dbReference>
<keyword evidence="6 8" id="KW-0472">Membrane</keyword>
<evidence type="ECO:0000313" key="13">
    <source>
        <dbReference type="Proteomes" id="UP001152797"/>
    </source>
</evidence>
<dbReference type="OrthoDB" id="10025005at2759"/>
<dbReference type="InterPro" id="IPR013099">
    <property type="entry name" value="K_chnl_dom"/>
</dbReference>
<keyword evidence="7" id="KW-0407">Ion channel</keyword>
<dbReference type="SUPFAM" id="SSF81324">
    <property type="entry name" value="Voltage-gated potassium channels"/>
    <property type="match status" value="1"/>
</dbReference>
<evidence type="ECO:0000313" key="12">
    <source>
        <dbReference type="EMBL" id="CAL4804760.1"/>
    </source>
</evidence>
<dbReference type="InterPro" id="IPR028325">
    <property type="entry name" value="VG_K_chnl"/>
</dbReference>
<comment type="subcellular location">
    <subcellularLocation>
        <location evidence="1">Membrane</location>
        <topology evidence="1">Multi-pass membrane protein</topology>
    </subcellularLocation>
</comment>
<dbReference type="Pfam" id="PF07885">
    <property type="entry name" value="Ion_trans_2"/>
    <property type="match status" value="1"/>
</dbReference>
<dbReference type="GO" id="GO:0005249">
    <property type="term" value="F:voltage-gated potassium channel activity"/>
    <property type="evidence" value="ECO:0007669"/>
    <property type="project" value="InterPro"/>
</dbReference>
<accession>A0A9P1GM96</accession>
<evidence type="ECO:0000256" key="7">
    <source>
        <dbReference type="ARBA" id="ARBA00023303"/>
    </source>
</evidence>